<evidence type="ECO:0000313" key="3">
    <source>
        <dbReference type="EMBL" id="ABX04271.1"/>
    </source>
</evidence>
<sequence length="170" mass="18276">MGNQPKSKRKLWVSLLLGLAAVVVIVRRKLHPIDSAPILPPPPPPPSDPPRIVLPTDILTTEVATSAPELEAEPEAVVVEDEAPLLELEVGGSGTAAPETEQPAAEVVVEDEAPADDDDDDELRSYCVSCRAKQPMIDAHEELTENGRRALRGTCEVCGAGMFRFLPNKD</sequence>
<organism evidence="3 4">
    <name type="scientific">Herpetosiphon aurantiacus (strain ATCC 23779 / DSM 785 / 114-95)</name>
    <dbReference type="NCBI Taxonomy" id="316274"/>
    <lineage>
        <taxon>Bacteria</taxon>
        <taxon>Bacillati</taxon>
        <taxon>Chloroflexota</taxon>
        <taxon>Chloroflexia</taxon>
        <taxon>Herpetosiphonales</taxon>
        <taxon>Herpetosiphonaceae</taxon>
        <taxon>Herpetosiphon</taxon>
    </lineage>
</organism>
<dbReference type="EMBL" id="CP000875">
    <property type="protein sequence ID" value="ABX04271.1"/>
    <property type="molecule type" value="Genomic_DNA"/>
</dbReference>
<dbReference type="AlphaFoldDB" id="A9B5N8"/>
<feature type="region of interest" description="Disordered" evidence="1">
    <location>
        <begin position="89"/>
        <end position="122"/>
    </location>
</feature>
<dbReference type="InterPro" id="IPR044044">
    <property type="entry name" value="DUF5679"/>
</dbReference>
<gene>
    <name evidence="3" type="ordered locus">Haur_1628</name>
</gene>
<reference evidence="3 4" key="1">
    <citation type="journal article" date="2011" name="Stand. Genomic Sci.">
        <title>Complete genome sequence of the filamentous gliding predatory bacterium Herpetosiphon aurantiacus type strain (114-95(T)).</title>
        <authorList>
            <person name="Kiss H."/>
            <person name="Nett M."/>
            <person name="Domin N."/>
            <person name="Martin K."/>
            <person name="Maresca J.A."/>
            <person name="Copeland A."/>
            <person name="Lapidus A."/>
            <person name="Lucas S."/>
            <person name="Berry K.W."/>
            <person name="Glavina Del Rio T."/>
            <person name="Dalin E."/>
            <person name="Tice H."/>
            <person name="Pitluck S."/>
            <person name="Richardson P."/>
            <person name="Bruce D."/>
            <person name="Goodwin L."/>
            <person name="Han C."/>
            <person name="Detter J.C."/>
            <person name="Schmutz J."/>
            <person name="Brettin T."/>
            <person name="Land M."/>
            <person name="Hauser L."/>
            <person name="Kyrpides N.C."/>
            <person name="Ivanova N."/>
            <person name="Goker M."/>
            <person name="Woyke T."/>
            <person name="Klenk H.P."/>
            <person name="Bryant D.A."/>
        </authorList>
    </citation>
    <scope>NUCLEOTIDE SEQUENCE [LARGE SCALE GENOMIC DNA]</scope>
    <source>
        <strain evidence="4">ATCC 23779 / DSM 785 / 114-95</strain>
    </source>
</reference>
<accession>A9B5N8</accession>
<dbReference type="eggNOG" id="ENOG5030T53">
    <property type="taxonomic scope" value="Bacteria"/>
</dbReference>
<feature type="compositionally biased region" description="Acidic residues" evidence="1">
    <location>
        <begin position="108"/>
        <end position="122"/>
    </location>
</feature>
<dbReference type="KEGG" id="hau:Haur_1628"/>
<feature type="compositionally biased region" description="Pro residues" evidence="1">
    <location>
        <begin position="38"/>
        <end position="49"/>
    </location>
</feature>
<proteinExistence type="predicted"/>
<dbReference type="InParanoid" id="A9B5N8"/>
<name>A9B5N8_HERA2</name>
<evidence type="ECO:0000256" key="1">
    <source>
        <dbReference type="SAM" id="MobiDB-lite"/>
    </source>
</evidence>
<evidence type="ECO:0000313" key="4">
    <source>
        <dbReference type="Proteomes" id="UP000000787"/>
    </source>
</evidence>
<feature type="compositionally biased region" description="Low complexity" evidence="1">
    <location>
        <begin position="89"/>
        <end position="107"/>
    </location>
</feature>
<dbReference type="Pfam" id="PF18930">
    <property type="entry name" value="DUF5679"/>
    <property type="match status" value="1"/>
</dbReference>
<evidence type="ECO:0000259" key="2">
    <source>
        <dbReference type="Pfam" id="PF18930"/>
    </source>
</evidence>
<dbReference type="BioCyc" id="HAUR316274:GHYA-1652-MONOMER"/>
<dbReference type="Proteomes" id="UP000000787">
    <property type="component" value="Chromosome"/>
</dbReference>
<protein>
    <recommendedName>
        <fullName evidence="2">DUF5679 domain-containing protein</fullName>
    </recommendedName>
</protein>
<feature type="region of interest" description="Disordered" evidence="1">
    <location>
        <begin position="34"/>
        <end position="53"/>
    </location>
</feature>
<feature type="domain" description="DUF5679" evidence="2">
    <location>
        <begin position="126"/>
        <end position="165"/>
    </location>
</feature>
<dbReference type="HOGENOM" id="CLU_1568606_0_0_0"/>
<keyword evidence="4" id="KW-1185">Reference proteome</keyword>